<feature type="domain" description="Ig-like" evidence="5">
    <location>
        <begin position="682"/>
        <end position="769"/>
    </location>
</feature>
<keyword evidence="1" id="KW-0325">Glycoprotein</keyword>
<dbReference type="InterPro" id="IPR007110">
    <property type="entry name" value="Ig-like_dom"/>
</dbReference>
<organism evidence="6 7">
    <name type="scientific">Oryzias javanicus</name>
    <name type="common">Javanese ricefish</name>
    <name type="synonym">Aplocheilus javanicus</name>
    <dbReference type="NCBI Taxonomy" id="123683"/>
    <lineage>
        <taxon>Eukaryota</taxon>
        <taxon>Metazoa</taxon>
        <taxon>Chordata</taxon>
        <taxon>Craniata</taxon>
        <taxon>Vertebrata</taxon>
        <taxon>Euteleostomi</taxon>
        <taxon>Actinopterygii</taxon>
        <taxon>Neopterygii</taxon>
        <taxon>Teleostei</taxon>
        <taxon>Neoteleostei</taxon>
        <taxon>Acanthomorphata</taxon>
        <taxon>Ovalentaria</taxon>
        <taxon>Atherinomorphae</taxon>
        <taxon>Beloniformes</taxon>
        <taxon>Adrianichthyidae</taxon>
        <taxon>Oryziinae</taxon>
        <taxon>Oryzias</taxon>
    </lineage>
</organism>
<dbReference type="InterPro" id="IPR036179">
    <property type="entry name" value="Ig-like_dom_sf"/>
</dbReference>
<dbReference type="AlphaFoldDB" id="A0A437BY98"/>
<dbReference type="EMBL" id="ML136719">
    <property type="protein sequence ID" value="RVE55452.1"/>
    <property type="molecule type" value="Genomic_DNA"/>
</dbReference>
<dbReference type="InterPro" id="IPR003597">
    <property type="entry name" value="Ig_C1-set"/>
</dbReference>
<protein>
    <recommendedName>
        <fullName evidence="5">Ig-like domain-containing protein</fullName>
    </recommendedName>
</protein>
<reference evidence="6 7" key="1">
    <citation type="submission" date="2018-11" db="EMBL/GenBank/DDBJ databases">
        <authorList>
            <person name="Lopez-Roques C."/>
            <person name="Donnadieu C."/>
            <person name="Bouchez O."/>
            <person name="Klopp C."/>
            <person name="Cabau C."/>
            <person name="Zahm M."/>
        </authorList>
    </citation>
    <scope>NUCLEOTIDE SEQUENCE [LARGE SCALE GENOMIC DNA]</scope>
    <source>
        <strain evidence="6">RS831</strain>
        <tissue evidence="6">Whole body</tissue>
    </source>
</reference>
<accession>A0A437BY98</accession>
<keyword evidence="3" id="KW-0812">Transmembrane</keyword>
<feature type="transmembrane region" description="Helical" evidence="3">
    <location>
        <begin position="486"/>
        <end position="507"/>
    </location>
</feature>
<reference evidence="6 7" key="2">
    <citation type="submission" date="2019-01" db="EMBL/GenBank/DDBJ databases">
        <title>A chromosome length genome reference of the Java medaka (oryzias javanicus).</title>
        <authorList>
            <person name="Herpin A."/>
            <person name="Takehana Y."/>
            <person name="Naruse K."/>
            <person name="Ansai S."/>
            <person name="Kawaguchi M."/>
        </authorList>
    </citation>
    <scope>NUCLEOTIDE SEQUENCE [LARGE SCALE GENOMIC DNA]</scope>
    <source>
        <strain evidence="6">RS831</strain>
        <tissue evidence="6">Whole body</tissue>
    </source>
</reference>
<feature type="signal peptide" evidence="4">
    <location>
        <begin position="1"/>
        <end position="20"/>
    </location>
</feature>
<dbReference type="GO" id="GO:0006955">
    <property type="term" value="P:immune response"/>
    <property type="evidence" value="ECO:0007669"/>
    <property type="project" value="TreeGrafter"/>
</dbReference>
<dbReference type="InterPro" id="IPR037055">
    <property type="entry name" value="MHC_I-like_Ag-recog_sf"/>
</dbReference>
<dbReference type="Proteomes" id="UP000283210">
    <property type="component" value="Unassembled WGS sequence"/>
</dbReference>
<feature type="chain" id="PRO_5019568953" description="Ig-like domain-containing protein" evidence="4">
    <location>
        <begin position="21"/>
        <end position="831"/>
    </location>
</feature>
<evidence type="ECO:0000256" key="1">
    <source>
        <dbReference type="ARBA" id="ARBA00023180"/>
    </source>
</evidence>
<name>A0A437BY98_ORYJA</name>
<feature type="transmembrane region" description="Helical" evidence="3">
    <location>
        <begin position="455"/>
        <end position="477"/>
    </location>
</feature>
<evidence type="ECO:0000259" key="5">
    <source>
        <dbReference type="PROSITE" id="PS50835"/>
    </source>
</evidence>
<dbReference type="SMART" id="SM00407">
    <property type="entry name" value="IGc1"/>
    <property type="match status" value="2"/>
</dbReference>
<sequence>MKRLLLLLFLSHALSPGSHVLQNLTGDERDAERCEVQDCNLYRYHEEDFIPLDQQTMTKITPKAQTASIKDLWNMCKTRLEHITTIYASSLEYLKYYMDYGKISLPTAHLSVVPTQAGLASLSAAALFPDIAKLIISGADFFSDPYTTTPVPNLKVSSFNVKHSLKFFLTSLSGTTNFPEFVAAATLDDVEIGYCDSIIRTAEPKRDWIGKLIKEDPQLLQWYSQKCLGLQQQFKGYIHEFKQRLNQTEGSHVLQRMSGCEWNEESGETKSFVQFGYDGEDFISLDFQTMTWITHEAQAVEIKQLWDAEEGRLAYLKNYYVSECPKLVQEYMHYERNFLQRKERPSVFLLQKTPSSLIRCHATGFYPDRANLFWRKDGEEIHEDVEKEEILSNHDGTFQMSSELNVSLVQQEDWRKYKCVFQLSGVKEDIIIKLNKTEIQTNWVSPSECSVRHHVLVVVPAAVLLLMLGGILCWILLKHDKMKEFLTLFFVCHATSAVTHSLELFFAGTSGVKNCPEFGILATVDEVEICYYNGIKRKIEVKYDWLNKLFKDNPQLLQKSLQGSLAMHLLFVTNMKDLNQRLNQTKGSHVFQSIGGCEWDEERNETKVFIRCAYNGDDIIALDLETQTWVTPKEYIIEIKELFDAGREILKRVKNNISRLCPKFLREHMPYGRSLLQRTERPSVFLLQKTPSSLVSCHATGFYPDRADLFWRKNGEEIHEDVKKGQILPNNDGTFQMSSELNVSLVRPEDWRRYDCVFQLYGAKEEILTTLNKTEIMTNWESSVGPAVGGAIGVVVLVLVLGGILYCCWRKRHNFQLVNGDPGEEVASAKE</sequence>
<dbReference type="Gene3D" id="3.30.500.10">
    <property type="entry name" value="MHC class I-like antigen recognition-like"/>
    <property type="match status" value="3"/>
</dbReference>
<dbReference type="PANTHER" id="PTHR16675">
    <property type="entry name" value="MHC CLASS I-RELATED"/>
    <property type="match status" value="1"/>
</dbReference>
<comment type="similarity">
    <text evidence="2">Belongs to the MHC class I family.</text>
</comment>
<proteinExistence type="inferred from homology"/>
<dbReference type="InterPro" id="IPR001039">
    <property type="entry name" value="MHC_I_a_a1/a2"/>
</dbReference>
<dbReference type="InterPro" id="IPR011162">
    <property type="entry name" value="MHC_I/II-like_Ag-recog"/>
</dbReference>
<dbReference type="Gene3D" id="2.60.40.10">
    <property type="entry name" value="Immunoglobulins"/>
    <property type="match status" value="2"/>
</dbReference>
<dbReference type="GO" id="GO:0009897">
    <property type="term" value="C:external side of plasma membrane"/>
    <property type="evidence" value="ECO:0007669"/>
    <property type="project" value="TreeGrafter"/>
</dbReference>
<dbReference type="OrthoDB" id="8936120at2759"/>
<feature type="domain" description="Ig-like" evidence="5">
    <location>
        <begin position="345"/>
        <end position="419"/>
    </location>
</feature>
<dbReference type="InterPro" id="IPR050208">
    <property type="entry name" value="MHC_class-I_related"/>
</dbReference>
<evidence type="ECO:0000256" key="3">
    <source>
        <dbReference type="SAM" id="Phobius"/>
    </source>
</evidence>
<keyword evidence="3" id="KW-1133">Transmembrane helix</keyword>
<evidence type="ECO:0000313" key="6">
    <source>
        <dbReference type="EMBL" id="RVE55452.1"/>
    </source>
</evidence>
<dbReference type="SUPFAM" id="SSF48726">
    <property type="entry name" value="Immunoglobulin"/>
    <property type="match status" value="2"/>
</dbReference>
<keyword evidence="4" id="KW-0732">Signal</keyword>
<keyword evidence="7" id="KW-1185">Reference proteome</keyword>
<dbReference type="InterPro" id="IPR011161">
    <property type="entry name" value="MHC_I-like_Ag-recog"/>
</dbReference>
<gene>
    <name evidence="6" type="ORF">OJAV_G00236160</name>
</gene>
<dbReference type="PRINTS" id="PR01638">
    <property type="entry name" value="MHCCLASSI"/>
</dbReference>
<dbReference type="InterPro" id="IPR013783">
    <property type="entry name" value="Ig-like_fold"/>
</dbReference>
<dbReference type="GO" id="GO:0005615">
    <property type="term" value="C:extracellular space"/>
    <property type="evidence" value="ECO:0007669"/>
    <property type="project" value="TreeGrafter"/>
</dbReference>
<feature type="transmembrane region" description="Helical" evidence="3">
    <location>
        <begin position="787"/>
        <end position="809"/>
    </location>
</feature>
<dbReference type="Pfam" id="PF07654">
    <property type="entry name" value="C1-set"/>
    <property type="match status" value="2"/>
</dbReference>
<dbReference type="Pfam" id="PF00129">
    <property type="entry name" value="MHC_I"/>
    <property type="match status" value="2"/>
</dbReference>
<evidence type="ECO:0000256" key="4">
    <source>
        <dbReference type="SAM" id="SignalP"/>
    </source>
</evidence>
<dbReference type="PANTHER" id="PTHR16675:SF237">
    <property type="entry name" value="MHC CLASS I ANTIGEN TRANSCRIPT VARIANT 1-RELATED"/>
    <property type="match status" value="1"/>
</dbReference>
<evidence type="ECO:0000313" key="7">
    <source>
        <dbReference type="Proteomes" id="UP000283210"/>
    </source>
</evidence>
<evidence type="ECO:0000256" key="2">
    <source>
        <dbReference type="RuleBase" id="RU004439"/>
    </source>
</evidence>
<dbReference type="SUPFAM" id="SSF54452">
    <property type="entry name" value="MHC antigen-recognition domain"/>
    <property type="match status" value="3"/>
</dbReference>
<keyword evidence="3" id="KW-0472">Membrane</keyword>
<dbReference type="FunFam" id="2.60.40.10:FF:000943">
    <property type="entry name" value="Classical MHC class I molecule, alpha-chain"/>
    <property type="match status" value="2"/>
</dbReference>
<dbReference type="PROSITE" id="PS50835">
    <property type="entry name" value="IG_LIKE"/>
    <property type="match status" value="2"/>
</dbReference>